<keyword evidence="3" id="KW-0548">Nucleotidyltransferase</keyword>
<dbReference type="SUPFAM" id="SSF81301">
    <property type="entry name" value="Nucleotidyltransferase"/>
    <property type="match status" value="1"/>
</dbReference>
<keyword evidence="5" id="KW-0547">Nucleotide-binding</keyword>
<evidence type="ECO:0000256" key="1">
    <source>
        <dbReference type="ARBA" id="ARBA00001946"/>
    </source>
</evidence>
<gene>
    <name evidence="9" type="ORF">A3A74_05370</name>
</gene>
<evidence type="ECO:0000259" key="8">
    <source>
        <dbReference type="Pfam" id="PF18765"/>
    </source>
</evidence>
<organism evidence="9 10">
    <name type="scientific">Candidatus Roizmanbacteria bacterium RIFCSPLOWO2_01_FULL_35_13</name>
    <dbReference type="NCBI Taxonomy" id="1802055"/>
    <lineage>
        <taxon>Bacteria</taxon>
        <taxon>Candidatus Roizmaniibacteriota</taxon>
    </lineage>
</organism>
<feature type="domain" description="Polymerase beta nucleotidyltransferase" evidence="8">
    <location>
        <begin position="10"/>
        <end position="96"/>
    </location>
</feature>
<dbReference type="AlphaFoldDB" id="A0A1F7I9V1"/>
<evidence type="ECO:0000256" key="7">
    <source>
        <dbReference type="ARBA" id="ARBA00022842"/>
    </source>
</evidence>
<dbReference type="InterPro" id="IPR052038">
    <property type="entry name" value="Type-VII_TA_antitoxin"/>
</dbReference>
<accession>A0A1F7I9V1</accession>
<dbReference type="GO" id="GO:0005524">
    <property type="term" value="F:ATP binding"/>
    <property type="evidence" value="ECO:0007669"/>
    <property type="project" value="UniProtKB-KW"/>
</dbReference>
<dbReference type="EMBL" id="MGAF01000036">
    <property type="protein sequence ID" value="OGK40140.1"/>
    <property type="molecule type" value="Genomic_DNA"/>
</dbReference>
<evidence type="ECO:0000313" key="10">
    <source>
        <dbReference type="Proteomes" id="UP000179270"/>
    </source>
</evidence>
<dbReference type="CDD" id="cd05403">
    <property type="entry name" value="NT_KNTase_like"/>
    <property type="match status" value="1"/>
</dbReference>
<dbReference type="PANTHER" id="PTHR33571">
    <property type="entry name" value="SSL8005 PROTEIN"/>
    <property type="match status" value="1"/>
</dbReference>
<comment type="cofactor">
    <cofactor evidence="1">
        <name>Mg(2+)</name>
        <dbReference type="ChEBI" id="CHEBI:18420"/>
    </cofactor>
</comment>
<comment type="caution">
    <text evidence="9">The sequence shown here is derived from an EMBL/GenBank/DDBJ whole genome shotgun (WGS) entry which is preliminary data.</text>
</comment>
<dbReference type="PANTHER" id="PTHR33571:SF14">
    <property type="entry name" value="PROTEIN ADENYLYLTRANSFERASE MJ0435-RELATED"/>
    <property type="match status" value="1"/>
</dbReference>
<keyword evidence="4" id="KW-0479">Metal-binding</keyword>
<dbReference type="Proteomes" id="UP000179270">
    <property type="component" value="Unassembled WGS sequence"/>
</dbReference>
<dbReference type="GO" id="GO:0016779">
    <property type="term" value="F:nucleotidyltransferase activity"/>
    <property type="evidence" value="ECO:0007669"/>
    <property type="project" value="UniProtKB-KW"/>
</dbReference>
<dbReference type="Gene3D" id="3.30.460.10">
    <property type="entry name" value="Beta Polymerase, domain 2"/>
    <property type="match status" value="1"/>
</dbReference>
<reference evidence="9 10" key="1">
    <citation type="journal article" date="2016" name="Nat. Commun.">
        <title>Thousands of microbial genomes shed light on interconnected biogeochemical processes in an aquifer system.</title>
        <authorList>
            <person name="Anantharaman K."/>
            <person name="Brown C.T."/>
            <person name="Hug L.A."/>
            <person name="Sharon I."/>
            <person name="Castelle C.J."/>
            <person name="Probst A.J."/>
            <person name="Thomas B.C."/>
            <person name="Singh A."/>
            <person name="Wilkins M.J."/>
            <person name="Karaoz U."/>
            <person name="Brodie E.L."/>
            <person name="Williams K.H."/>
            <person name="Hubbard S.S."/>
            <person name="Banfield J.F."/>
        </authorList>
    </citation>
    <scope>NUCLEOTIDE SEQUENCE [LARGE SCALE GENOMIC DNA]</scope>
</reference>
<sequence>MRASINKIKNQVVPLCKKYNCRKIAIFGSYAKNAENEKSDIDILVEPPPKFGIFRFASMKLELQKILQKDVDLITYKSISPYMKDSILNSARILYEE</sequence>
<dbReference type="Pfam" id="PF18765">
    <property type="entry name" value="Polbeta"/>
    <property type="match status" value="1"/>
</dbReference>
<keyword evidence="7" id="KW-0460">Magnesium</keyword>
<evidence type="ECO:0000256" key="3">
    <source>
        <dbReference type="ARBA" id="ARBA00022695"/>
    </source>
</evidence>
<keyword evidence="6" id="KW-0067">ATP-binding</keyword>
<protein>
    <recommendedName>
        <fullName evidence="8">Polymerase beta nucleotidyltransferase domain-containing protein</fullName>
    </recommendedName>
</protein>
<dbReference type="GO" id="GO:0046872">
    <property type="term" value="F:metal ion binding"/>
    <property type="evidence" value="ECO:0007669"/>
    <property type="project" value="UniProtKB-KW"/>
</dbReference>
<evidence type="ECO:0000256" key="6">
    <source>
        <dbReference type="ARBA" id="ARBA00022840"/>
    </source>
</evidence>
<evidence type="ECO:0000256" key="2">
    <source>
        <dbReference type="ARBA" id="ARBA00022679"/>
    </source>
</evidence>
<keyword evidence="2" id="KW-0808">Transferase</keyword>
<dbReference type="InterPro" id="IPR043519">
    <property type="entry name" value="NT_sf"/>
</dbReference>
<evidence type="ECO:0000256" key="5">
    <source>
        <dbReference type="ARBA" id="ARBA00022741"/>
    </source>
</evidence>
<evidence type="ECO:0000256" key="4">
    <source>
        <dbReference type="ARBA" id="ARBA00022723"/>
    </source>
</evidence>
<evidence type="ECO:0000313" key="9">
    <source>
        <dbReference type="EMBL" id="OGK40140.1"/>
    </source>
</evidence>
<dbReference type="InterPro" id="IPR041633">
    <property type="entry name" value="Polbeta"/>
</dbReference>
<proteinExistence type="predicted"/>
<name>A0A1F7I9V1_9BACT</name>